<protein>
    <recommendedName>
        <fullName evidence="3">Polymer-forming cytoskeletal protein</fullName>
    </recommendedName>
</protein>
<sequence length="127" mass="12944">MSISIIINGKRLLGGNLRIQHGDVYIDGNRVELGKVPKIDIVVQGNLETMEVGAASSIEVQGSVGKLKTGSGGVKCGEVRGDVSTGSGDVECGDVQGSVTTASGDVDCRNVGGNIKTVSGDVTTRRA</sequence>
<evidence type="ECO:0008006" key="3">
    <source>
        <dbReference type="Google" id="ProtNLM"/>
    </source>
</evidence>
<evidence type="ECO:0000313" key="1">
    <source>
        <dbReference type="EMBL" id="KVP97840.1"/>
    </source>
</evidence>
<evidence type="ECO:0000313" key="2">
    <source>
        <dbReference type="Proteomes" id="UP000056453"/>
    </source>
</evidence>
<proteinExistence type="predicted"/>
<accession>A0AAW3MVN4</accession>
<organism evidence="1 2">
    <name type="scientific">Burkholderia ubonensis</name>
    <dbReference type="NCBI Taxonomy" id="101571"/>
    <lineage>
        <taxon>Bacteria</taxon>
        <taxon>Pseudomonadati</taxon>
        <taxon>Pseudomonadota</taxon>
        <taxon>Betaproteobacteria</taxon>
        <taxon>Burkholderiales</taxon>
        <taxon>Burkholderiaceae</taxon>
        <taxon>Burkholderia</taxon>
        <taxon>Burkholderia cepacia complex</taxon>
    </lineage>
</organism>
<dbReference type="Proteomes" id="UP000056453">
    <property type="component" value="Unassembled WGS sequence"/>
</dbReference>
<comment type="caution">
    <text evidence="1">The sequence shown here is derived from an EMBL/GenBank/DDBJ whole genome shotgun (WGS) entry which is preliminary data.</text>
</comment>
<name>A0AAW3MVN4_9BURK</name>
<dbReference type="RefSeq" id="WP_059928360.1">
    <property type="nucleotide sequence ID" value="NZ_LPBG01000117.1"/>
</dbReference>
<dbReference type="AlphaFoldDB" id="A0AAW3MVN4"/>
<keyword evidence="2" id="KW-1185">Reference proteome</keyword>
<dbReference type="EMBL" id="LPBJ01000047">
    <property type="protein sequence ID" value="KVP97840.1"/>
    <property type="molecule type" value="Genomic_DNA"/>
</dbReference>
<gene>
    <name evidence="1" type="ORF">WJ96_04520</name>
</gene>
<reference evidence="1 2" key="1">
    <citation type="submission" date="2015-11" db="EMBL/GenBank/DDBJ databases">
        <title>Expanding the genomic diversity of Burkholderia species for the development of highly accurate diagnostics.</title>
        <authorList>
            <person name="Sahl J."/>
            <person name="Keim P."/>
            <person name="Wagner D."/>
        </authorList>
    </citation>
    <scope>NUCLEOTIDE SEQUENCE [LARGE SCALE GENOMIC DNA]</scope>
    <source>
        <strain evidence="1 2">MSMB1808WGS</strain>
    </source>
</reference>